<keyword evidence="4" id="KW-0547">Nucleotide-binding</keyword>
<dbReference type="SMART" id="SM00382">
    <property type="entry name" value="AAA"/>
    <property type="match status" value="1"/>
</dbReference>
<dbReference type="Proteomes" id="UP001186944">
    <property type="component" value="Unassembled WGS sequence"/>
</dbReference>
<dbReference type="InterPro" id="IPR011527">
    <property type="entry name" value="ABC1_TM_dom"/>
</dbReference>
<dbReference type="GO" id="GO:0015910">
    <property type="term" value="P:long-chain fatty acid import into peroxisome"/>
    <property type="evidence" value="ECO:0007669"/>
    <property type="project" value="TreeGrafter"/>
</dbReference>
<dbReference type="Pfam" id="PF00005">
    <property type="entry name" value="ABC_tran"/>
    <property type="match status" value="1"/>
</dbReference>
<dbReference type="InterPro" id="IPR050835">
    <property type="entry name" value="ABC_transporter_sub-D"/>
</dbReference>
<evidence type="ECO:0008006" key="14">
    <source>
        <dbReference type="Google" id="ProtNLM"/>
    </source>
</evidence>
<sequence length="599" mass="67465">FIKLTFLSVSEQVVIFNIGNIPSQYYKVFGEKDAEGFRDKTIFALVLIVSEAFIKSTNTYVTSVLYITWRGEITRRVHDLYFKDVLYYSINVLSDLDNPDQRITMDIDRLCNSFSLMFAPLILSPFTIAYYLYKSVQSTSYLGPVGVISFFFVATVINKFLMSPVVDYVFKREKMEGNFRFKHMQMRVTAESAAFYRAGKIEKAKANHKLMKLLKTQQKLVAREYALNFSINMSDYLGSILSYVLLAVPIFHGLYDGLSPSDLSVLISKNAFVIIYLINSFTSLIDLSSKVTDVAGNAHRVGEFIEELQKLQCEQPTSRSYVDHTNISAHDRQSIALSELNIVSDSSTGAENQSRGTGNSNQSSGAGNLQAPQRALTVNNLTYRPPKSKDILCKSLSFHMESGVNILVTGDSGCGKSSLLRVICGLWPKANGSVDLHQPYDPGSILFLPQKPYFTDGSLRQQVSDRLIIVLSTDEDKMTTLLTKAGLDRLLIRTQGIDVDLDWNWYDELSPGEMQRLSFVRLFYHQPPFAVLDEATSQIGLDAENEMYTMCGELGITVLSVGHRASLRQYHNMELILKRGDNWTLQPITDQSNHIADYD</sequence>
<keyword evidence="7 9" id="KW-0472">Membrane</keyword>
<feature type="domain" description="ABC transmembrane type-1" evidence="11">
    <location>
        <begin position="73"/>
        <end position="296"/>
    </location>
</feature>
<name>A0AA89BSL9_PINIB</name>
<dbReference type="GO" id="GO:0042760">
    <property type="term" value="P:very long-chain fatty acid catabolic process"/>
    <property type="evidence" value="ECO:0007669"/>
    <property type="project" value="TreeGrafter"/>
</dbReference>
<evidence type="ECO:0000259" key="10">
    <source>
        <dbReference type="PROSITE" id="PS50893"/>
    </source>
</evidence>
<evidence type="ECO:0000256" key="8">
    <source>
        <dbReference type="SAM" id="MobiDB-lite"/>
    </source>
</evidence>
<evidence type="ECO:0000256" key="5">
    <source>
        <dbReference type="ARBA" id="ARBA00022840"/>
    </source>
</evidence>
<keyword evidence="2" id="KW-0813">Transport</keyword>
<dbReference type="GO" id="GO:0140359">
    <property type="term" value="F:ABC-type transporter activity"/>
    <property type="evidence" value="ECO:0007669"/>
    <property type="project" value="InterPro"/>
</dbReference>
<feature type="transmembrane region" description="Helical" evidence="9">
    <location>
        <begin position="236"/>
        <end position="255"/>
    </location>
</feature>
<dbReference type="InterPro" id="IPR003439">
    <property type="entry name" value="ABC_transporter-like_ATP-bd"/>
</dbReference>
<comment type="caution">
    <text evidence="12">The sequence shown here is derived from an EMBL/GenBank/DDBJ whole genome shotgun (WGS) entry which is preliminary data.</text>
</comment>
<feature type="region of interest" description="Disordered" evidence="8">
    <location>
        <begin position="347"/>
        <end position="371"/>
    </location>
</feature>
<dbReference type="SUPFAM" id="SSF52540">
    <property type="entry name" value="P-loop containing nucleoside triphosphate hydrolases"/>
    <property type="match status" value="1"/>
</dbReference>
<evidence type="ECO:0000256" key="9">
    <source>
        <dbReference type="SAM" id="Phobius"/>
    </source>
</evidence>
<evidence type="ECO:0000256" key="3">
    <source>
        <dbReference type="ARBA" id="ARBA00022692"/>
    </source>
</evidence>
<organism evidence="12 13">
    <name type="scientific">Pinctada imbricata</name>
    <name type="common">Atlantic pearl-oyster</name>
    <name type="synonym">Pinctada martensii</name>
    <dbReference type="NCBI Taxonomy" id="66713"/>
    <lineage>
        <taxon>Eukaryota</taxon>
        <taxon>Metazoa</taxon>
        <taxon>Spiralia</taxon>
        <taxon>Lophotrochozoa</taxon>
        <taxon>Mollusca</taxon>
        <taxon>Bivalvia</taxon>
        <taxon>Autobranchia</taxon>
        <taxon>Pteriomorphia</taxon>
        <taxon>Pterioida</taxon>
        <taxon>Pterioidea</taxon>
        <taxon>Pteriidae</taxon>
        <taxon>Pinctada</taxon>
    </lineage>
</organism>
<proteinExistence type="inferred from homology"/>
<evidence type="ECO:0000256" key="4">
    <source>
        <dbReference type="ARBA" id="ARBA00022741"/>
    </source>
</evidence>
<feature type="transmembrane region" description="Helical" evidence="9">
    <location>
        <begin position="145"/>
        <end position="170"/>
    </location>
</feature>
<evidence type="ECO:0000313" key="13">
    <source>
        <dbReference type="Proteomes" id="UP001186944"/>
    </source>
</evidence>
<evidence type="ECO:0000259" key="11">
    <source>
        <dbReference type="PROSITE" id="PS50929"/>
    </source>
</evidence>
<dbReference type="GO" id="GO:0005778">
    <property type="term" value="C:peroxisomal membrane"/>
    <property type="evidence" value="ECO:0007669"/>
    <property type="project" value="TreeGrafter"/>
</dbReference>
<comment type="similarity">
    <text evidence="1">Belongs to the ABC transporter superfamily. ABCD family. Peroxisomal fatty acyl CoA transporter (TC 3.A.1.203) subfamily.</text>
</comment>
<gene>
    <name evidence="12" type="ORF">FSP39_023870</name>
</gene>
<feature type="domain" description="ABC transporter" evidence="10">
    <location>
        <begin position="376"/>
        <end position="596"/>
    </location>
</feature>
<feature type="transmembrane region" description="Helical" evidence="9">
    <location>
        <begin position="110"/>
        <end position="133"/>
    </location>
</feature>
<evidence type="ECO:0000313" key="12">
    <source>
        <dbReference type="EMBL" id="KAK3094074.1"/>
    </source>
</evidence>
<dbReference type="AlphaFoldDB" id="A0AA89BSL9"/>
<dbReference type="GO" id="GO:0007031">
    <property type="term" value="P:peroxisome organization"/>
    <property type="evidence" value="ECO:0007669"/>
    <property type="project" value="TreeGrafter"/>
</dbReference>
<dbReference type="Gene3D" id="3.40.50.300">
    <property type="entry name" value="P-loop containing nucleotide triphosphate hydrolases"/>
    <property type="match status" value="1"/>
</dbReference>
<dbReference type="GO" id="GO:0005324">
    <property type="term" value="F:long-chain fatty acid transmembrane transporter activity"/>
    <property type="evidence" value="ECO:0007669"/>
    <property type="project" value="TreeGrafter"/>
</dbReference>
<dbReference type="PROSITE" id="PS50929">
    <property type="entry name" value="ABC_TM1F"/>
    <property type="match status" value="1"/>
</dbReference>
<reference evidence="12" key="1">
    <citation type="submission" date="2019-08" db="EMBL/GenBank/DDBJ databases">
        <title>The improved chromosome-level genome for the pearl oyster Pinctada fucata martensii using PacBio sequencing and Hi-C.</title>
        <authorList>
            <person name="Zheng Z."/>
        </authorList>
    </citation>
    <scope>NUCLEOTIDE SEQUENCE</scope>
    <source>
        <strain evidence="12">ZZ-2019</strain>
        <tissue evidence="12">Adductor muscle</tissue>
    </source>
</reference>
<feature type="non-terminal residue" evidence="12">
    <location>
        <position position="1"/>
    </location>
</feature>
<dbReference type="GO" id="GO:0005524">
    <property type="term" value="F:ATP binding"/>
    <property type="evidence" value="ECO:0007669"/>
    <property type="project" value="UniProtKB-KW"/>
</dbReference>
<dbReference type="InterPro" id="IPR027417">
    <property type="entry name" value="P-loop_NTPase"/>
</dbReference>
<keyword evidence="6 9" id="KW-1133">Transmembrane helix</keyword>
<accession>A0AA89BSL9</accession>
<dbReference type="EMBL" id="VSWD01000009">
    <property type="protein sequence ID" value="KAK3094074.1"/>
    <property type="molecule type" value="Genomic_DNA"/>
</dbReference>
<dbReference type="PANTHER" id="PTHR11384">
    <property type="entry name" value="ATP-BINDING CASSETTE, SUB-FAMILY D MEMBER"/>
    <property type="match status" value="1"/>
</dbReference>
<dbReference type="SUPFAM" id="SSF90123">
    <property type="entry name" value="ABC transporter transmembrane region"/>
    <property type="match status" value="1"/>
</dbReference>
<evidence type="ECO:0000256" key="2">
    <source>
        <dbReference type="ARBA" id="ARBA00022448"/>
    </source>
</evidence>
<dbReference type="CDD" id="cd03223">
    <property type="entry name" value="ABCD_peroxisomal_ALDP"/>
    <property type="match status" value="1"/>
</dbReference>
<evidence type="ECO:0000256" key="7">
    <source>
        <dbReference type="ARBA" id="ARBA00023136"/>
    </source>
</evidence>
<dbReference type="GO" id="GO:0006635">
    <property type="term" value="P:fatty acid beta-oxidation"/>
    <property type="evidence" value="ECO:0007669"/>
    <property type="project" value="TreeGrafter"/>
</dbReference>
<evidence type="ECO:0000256" key="1">
    <source>
        <dbReference type="ARBA" id="ARBA00008575"/>
    </source>
</evidence>
<dbReference type="Pfam" id="PF06472">
    <property type="entry name" value="ABC_membrane_2"/>
    <property type="match status" value="1"/>
</dbReference>
<protein>
    <recommendedName>
        <fullName evidence="14">ATP-binding cassette sub-family D member 4</fullName>
    </recommendedName>
</protein>
<dbReference type="InterPro" id="IPR003593">
    <property type="entry name" value="AAA+_ATPase"/>
</dbReference>
<dbReference type="Gene3D" id="1.20.1560.10">
    <property type="entry name" value="ABC transporter type 1, transmembrane domain"/>
    <property type="match status" value="1"/>
</dbReference>
<dbReference type="InterPro" id="IPR036640">
    <property type="entry name" value="ABC1_TM_sf"/>
</dbReference>
<dbReference type="PROSITE" id="PS00211">
    <property type="entry name" value="ABC_TRANSPORTER_1"/>
    <property type="match status" value="1"/>
</dbReference>
<dbReference type="InterPro" id="IPR017871">
    <property type="entry name" value="ABC_transporter-like_CS"/>
</dbReference>
<dbReference type="PANTHER" id="PTHR11384:SF59">
    <property type="entry name" value="LYSOSOMAL COBALAMIN TRANSPORTER ABCD4"/>
    <property type="match status" value="1"/>
</dbReference>
<keyword evidence="13" id="KW-1185">Reference proteome</keyword>
<dbReference type="PROSITE" id="PS50893">
    <property type="entry name" value="ABC_TRANSPORTER_2"/>
    <property type="match status" value="1"/>
</dbReference>
<dbReference type="GO" id="GO:0016887">
    <property type="term" value="F:ATP hydrolysis activity"/>
    <property type="evidence" value="ECO:0007669"/>
    <property type="project" value="InterPro"/>
</dbReference>
<keyword evidence="3 9" id="KW-0812">Transmembrane</keyword>
<keyword evidence="5" id="KW-0067">ATP-binding</keyword>
<evidence type="ECO:0000256" key="6">
    <source>
        <dbReference type="ARBA" id="ARBA00022989"/>
    </source>
</evidence>